<dbReference type="SUPFAM" id="SSF51182">
    <property type="entry name" value="RmlC-like cupins"/>
    <property type="match status" value="1"/>
</dbReference>
<evidence type="ECO:0000256" key="3">
    <source>
        <dbReference type="HAMAP-Rule" id="MF_01537"/>
    </source>
</evidence>
<comment type="catalytic activity">
    <reaction evidence="3">
        <text>adenosine + phosphate = alpha-D-ribose 1-phosphate + adenine</text>
        <dbReference type="Rhea" id="RHEA:27642"/>
        <dbReference type="ChEBI" id="CHEBI:16335"/>
        <dbReference type="ChEBI" id="CHEBI:16708"/>
        <dbReference type="ChEBI" id="CHEBI:43474"/>
        <dbReference type="ChEBI" id="CHEBI:57720"/>
        <dbReference type="EC" id="2.4.2.1"/>
    </reaction>
</comment>
<dbReference type="PANTHER" id="PTHR36540:SF1">
    <property type="entry name" value="PYRIMIDINE_PURINE NUCLEOSIDE PHOSPHORYLASE"/>
    <property type="match status" value="1"/>
</dbReference>
<protein>
    <recommendedName>
        <fullName evidence="3">Pyrimidine/purine nucleoside phosphorylase</fullName>
        <ecNumber evidence="3">2.4.2.1</ecNumber>
        <ecNumber evidence="3">2.4.2.2</ecNumber>
    </recommendedName>
    <alternativeName>
        <fullName evidence="3">Adenosine phosphorylase</fullName>
    </alternativeName>
    <alternativeName>
        <fullName evidence="3">Cytidine phosphorylase</fullName>
    </alternativeName>
    <alternativeName>
        <fullName evidence="3">Guanosine phosphorylase</fullName>
    </alternativeName>
    <alternativeName>
        <fullName evidence="3">Inosine phosphorylase</fullName>
    </alternativeName>
    <alternativeName>
        <fullName evidence="3">Thymidine phosphorylase</fullName>
    </alternativeName>
    <alternativeName>
        <fullName evidence="3">Uridine phosphorylase</fullName>
    </alternativeName>
    <alternativeName>
        <fullName evidence="3">Xanthosine phosphorylase</fullName>
    </alternativeName>
</protein>
<dbReference type="EC" id="2.4.2.2" evidence="3"/>
<dbReference type="Gene3D" id="2.60.120.10">
    <property type="entry name" value="Jelly Rolls"/>
    <property type="match status" value="1"/>
</dbReference>
<dbReference type="HAMAP" id="MF_01537">
    <property type="entry name" value="Nucleos_phosphorylase_PpnP"/>
    <property type="match status" value="1"/>
</dbReference>
<comment type="catalytic activity">
    <reaction evidence="3">
        <text>thymidine + phosphate = 2-deoxy-alpha-D-ribose 1-phosphate + thymine</text>
        <dbReference type="Rhea" id="RHEA:16037"/>
        <dbReference type="ChEBI" id="CHEBI:17748"/>
        <dbReference type="ChEBI" id="CHEBI:17821"/>
        <dbReference type="ChEBI" id="CHEBI:43474"/>
        <dbReference type="ChEBI" id="CHEBI:57259"/>
        <dbReference type="EC" id="2.4.2.2"/>
    </reaction>
</comment>
<evidence type="ECO:0000313" key="4">
    <source>
        <dbReference type="EMBL" id="MBK1854418.1"/>
    </source>
</evidence>
<dbReference type="PANTHER" id="PTHR36540">
    <property type="entry name" value="PYRIMIDINE/PURINE NUCLEOSIDE PHOSPHORYLASE"/>
    <property type="match status" value="1"/>
</dbReference>
<gene>
    <name evidence="3" type="primary">ppnP</name>
    <name evidence="4" type="ORF">JIN83_05580</name>
</gene>
<dbReference type="EC" id="2.4.2.1" evidence="3"/>
<keyword evidence="5" id="KW-1185">Reference proteome</keyword>
<evidence type="ECO:0000313" key="5">
    <source>
        <dbReference type="Proteomes" id="UP000634206"/>
    </source>
</evidence>
<comment type="catalytic activity">
    <reaction evidence="3">
        <text>inosine + phosphate = alpha-D-ribose 1-phosphate + hypoxanthine</text>
        <dbReference type="Rhea" id="RHEA:27646"/>
        <dbReference type="ChEBI" id="CHEBI:17368"/>
        <dbReference type="ChEBI" id="CHEBI:17596"/>
        <dbReference type="ChEBI" id="CHEBI:43474"/>
        <dbReference type="ChEBI" id="CHEBI:57720"/>
        <dbReference type="EC" id="2.4.2.1"/>
    </reaction>
</comment>
<comment type="catalytic activity">
    <reaction evidence="3">
        <text>guanosine + phosphate = alpha-D-ribose 1-phosphate + guanine</text>
        <dbReference type="Rhea" id="RHEA:13233"/>
        <dbReference type="ChEBI" id="CHEBI:16235"/>
        <dbReference type="ChEBI" id="CHEBI:16750"/>
        <dbReference type="ChEBI" id="CHEBI:43474"/>
        <dbReference type="ChEBI" id="CHEBI:57720"/>
        <dbReference type="EC" id="2.4.2.1"/>
    </reaction>
</comment>
<name>A0AAE2S9U8_9BACT</name>
<comment type="catalytic activity">
    <reaction evidence="3">
        <text>xanthosine + phosphate = alpha-D-ribose 1-phosphate + xanthine</text>
        <dbReference type="Rhea" id="RHEA:27638"/>
        <dbReference type="ChEBI" id="CHEBI:17712"/>
        <dbReference type="ChEBI" id="CHEBI:18107"/>
        <dbReference type="ChEBI" id="CHEBI:43474"/>
        <dbReference type="ChEBI" id="CHEBI:57720"/>
        <dbReference type="EC" id="2.4.2.1"/>
    </reaction>
</comment>
<dbReference type="RefSeq" id="WP_309489025.1">
    <property type="nucleotide sequence ID" value="NZ_JAENIG010000003.1"/>
</dbReference>
<dbReference type="Pfam" id="PF06865">
    <property type="entry name" value="Ppnp"/>
    <property type="match status" value="1"/>
</dbReference>
<dbReference type="GO" id="GO:0016154">
    <property type="term" value="F:pyrimidine-nucleoside phosphorylase activity"/>
    <property type="evidence" value="ECO:0007669"/>
    <property type="project" value="UniProtKB-UniRule"/>
</dbReference>
<evidence type="ECO:0000256" key="1">
    <source>
        <dbReference type="ARBA" id="ARBA00022676"/>
    </source>
</evidence>
<comment type="function">
    <text evidence="3">Catalyzes the phosphorolysis of diverse nucleosides, yielding D-ribose 1-phosphate and the respective free bases. Can use uridine, adenosine, guanosine, cytidine, thymidine, inosine and xanthosine as substrates. Also catalyzes the reverse reactions.</text>
</comment>
<dbReference type="InterPro" id="IPR009664">
    <property type="entry name" value="Ppnp"/>
</dbReference>
<comment type="catalytic activity">
    <reaction evidence="3">
        <text>a purine D-ribonucleoside + phosphate = a purine nucleobase + alpha-D-ribose 1-phosphate</text>
        <dbReference type="Rhea" id="RHEA:19805"/>
        <dbReference type="ChEBI" id="CHEBI:26386"/>
        <dbReference type="ChEBI" id="CHEBI:43474"/>
        <dbReference type="ChEBI" id="CHEBI:57720"/>
        <dbReference type="ChEBI" id="CHEBI:142355"/>
        <dbReference type="EC" id="2.4.2.1"/>
    </reaction>
</comment>
<dbReference type="GO" id="GO:0004731">
    <property type="term" value="F:purine-nucleoside phosphorylase activity"/>
    <property type="evidence" value="ECO:0007669"/>
    <property type="project" value="UniProtKB-UniRule"/>
</dbReference>
<proteinExistence type="inferred from homology"/>
<dbReference type="InterPro" id="IPR014710">
    <property type="entry name" value="RmlC-like_jellyroll"/>
</dbReference>
<comment type="caution">
    <text evidence="4">The sequence shown here is derived from an EMBL/GenBank/DDBJ whole genome shotgun (WGS) entry which is preliminary data.</text>
</comment>
<keyword evidence="1 3" id="KW-0328">Glycosyltransferase</keyword>
<sequence length="104" mass="11313">MDYKNVTAHAKANVYFDGKVVSHGITMEDGEKKSFGVIFPGSYHFGTEAAERMDVIDGSCTVVLDGSDEKASYRAGEHFNIAANSGFTIEVAEGICQYVCNYID</sequence>
<organism evidence="4 5">
    <name type="scientific">Oceaniferula flava</name>
    <dbReference type="NCBI Taxonomy" id="2800421"/>
    <lineage>
        <taxon>Bacteria</taxon>
        <taxon>Pseudomonadati</taxon>
        <taxon>Verrucomicrobiota</taxon>
        <taxon>Verrucomicrobiia</taxon>
        <taxon>Verrucomicrobiales</taxon>
        <taxon>Verrucomicrobiaceae</taxon>
        <taxon>Oceaniferula</taxon>
    </lineage>
</organism>
<reference evidence="4" key="1">
    <citation type="submission" date="2021-01" db="EMBL/GenBank/DDBJ databases">
        <title>Modified the classification status of verrucomicrobia.</title>
        <authorList>
            <person name="Feng X."/>
        </authorList>
    </citation>
    <scope>NUCLEOTIDE SEQUENCE</scope>
    <source>
        <strain evidence="4">5K15</strain>
    </source>
</reference>
<dbReference type="EMBL" id="JAENIG010000003">
    <property type="protein sequence ID" value="MBK1854418.1"/>
    <property type="molecule type" value="Genomic_DNA"/>
</dbReference>
<comment type="catalytic activity">
    <reaction evidence="3">
        <text>cytidine + phosphate = cytosine + alpha-D-ribose 1-phosphate</text>
        <dbReference type="Rhea" id="RHEA:52540"/>
        <dbReference type="ChEBI" id="CHEBI:16040"/>
        <dbReference type="ChEBI" id="CHEBI:17562"/>
        <dbReference type="ChEBI" id="CHEBI:43474"/>
        <dbReference type="ChEBI" id="CHEBI:57720"/>
        <dbReference type="EC" id="2.4.2.2"/>
    </reaction>
</comment>
<dbReference type="GO" id="GO:0005829">
    <property type="term" value="C:cytosol"/>
    <property type="evidence" value="ECO:0007669"/>
    <property type="project" value="TreeGrafter"/>
</dbReference>
<dbReference type="Proteomes" id="UP000634206">
    <property type="component" value="Unassembled WGS sequence"/>
</dbReference>
<comment type="catalytic activity">
    <reaction evidence="3">
        <text>uridine + phosphate = alpha-D-ribose 1-phosphate + uracil</text>
        <dbReference type="Rhea" id="RHEA:24388"/>
        <dbReference type="ChEBI" id="CHEBI:16704"/>
        <dbReference type="ChEBI" id="CHEBI:17568"/>
        <dbReference type="ChEBI" id="CHEBI:43474"/>
        <dbReference type="ChEBI" id="CHEBI:57720"/>
        <dbReference type="EC" id="2.4.2.2"/>
    </reaction>
</comment>
<dbReference type="CDD" id="cd20296">
    <property type="entry name" value="cupin_PpnP-like"/>
    <property type="match status" value="1"/>
</dbReference>
<dbReference type="AlphaFoldDB" id="A0AAE2S9U8"/>
<dbReference type="InterPro" id="IPR011051">
    <property type="entry name" value="RmlC_Cupin_sf"/>
</dbReference>
<keyword evidence="2 3" id="KW-0808">Transferase</keyword>
<evidence type="ECO:0000256" key="2">
    <source>
        <dbReference type="ARBA" id="ARBA00022679"/>
    </source>
</evidence>
<accession>A0AAE2S9U8</accession>
<comment type="similarity">
    <text evidence="3">Belongs to the nucleoside phosphorylase PpnP family.</text>
</comment>